<evidence type="ECO:0000259" key="1">
    <source>
        <dbReference type="Pfam" id="PF14432"/>
    </source>
</evidence>
<dbReference type="PANTHER" id="PTHR47926">
    <property type="entry name" value="PENTATRICOPEPTIDE REPEAT-CONTAINING PROTEIN"/>
    <property type="match status" value="1"/>
</dbReference>
<protein>
    <submittedName>
        <fullName evidence="2">Pentatricopeptide repeat protein</fullName>
    </submittedName>
</protein>
<dbReference type="GO" id="GO:0008270">
    <property type="term" value="F:zinc ion binding"/>
    <property type="evidence" value="ECO:0007669"/>
    <property type="project" value="InterPro"/>
</dbReference>
<feature type="non-terminal residue" evidence="2">
    <location>
        <position position="189"/>
    </location>
</feature>
<dbReference type="InterPro" id="IPR046960">
    <property type="entry name" value="PPR_At4g14850-like_plant"/>
</dbReference>
<dbReference type="InterPro" id="IPR032867">
    <property type="entry name" value="DYW_dom"/>
</dbReference>
<dbReference type="AlphaFoldDB" id="B3U1N3"/>
<dbReference type="GO" id="GO:0003723">
    <property type="term" value="F:RNA binding"/>
    <property type="evidence" value="ECO:0007669"/>
    <property type="project" value="InterPro"/>
</dbReference>
<reference evidence="2" key="1">
    <citation type="journal article" date="2008" name="Mol. Biol. Evol.">
        <title>Organellar RNA editing and plant-specific extensions of pentatricopeptide repeat proteins in jungermanniid but not in marchantiid liverworts.</title>
        <authorList>
            <person name="Rudinger M."/>
            <person name="Polsakiewicz M."/>
            <person name="Knoop V."/>
        </authorList>
    </citation>
    <scope>NUCLEOTIDE SEQUENCE</scope>
</reference>
<dbReference type="InterPro" id="IPR011990">
    <property type="entry name" value="TPR-like_helical_dom_sf"/>
</dbReference>
<dbReference type="EMBL" id="EU495489">
    <property type="protein sequence ID" value="ACE80738.1"/>
    <property type="molecule type" value="Genomic_DNA"/>
</dbReference>
<dbReference type="SUPFAM" id="SSF48452">
    <property type="entry name" value="TPR-like"/>
    <property type="match status" value="1"/>
</dbReference>
<feature type="non-terminal residue" evidence="2">
    <location>
        <position position="1"/>
    </location>
</feature>
<dbReference type="Gene3D" id="1.25.40.10">
    <property type="entry name" value="Tetratricopeptide repeat domain"/>
    <property type="match status" value="1"/>
</dbReference>
<proteinExistence type="predicted"/>
<dbReference type="GO" id="GO:0009451">
    <property type="term" value="P:RNA modification"/>
    <property type="evidence" value="ECO:0007669"/>
    <property type="project" value="InterPro"/>
</dbReference>
<accession>B3U1N3</accession>
<evidence type="ECO:0000313" key="2">
    <source>
        <dbReference type="EMBL" id="ACE80738.1"/>
    </source>
</evidence>
<sequence length="189" mass="21113">VEHYTCIVDLLGRAGRLHEAVDIIEALVESNPTVWMPLLGACKVHSNVEMGERVAKLVLESDPENDACHVLLSNIYAAAGQWDSSANIQHQRLERGLKKQPGHTWIEVDNEVHSFTADDQEHPQKDEIIAELERLNGKMKEAGYVPDLNCVLHNVDEGEKVFQLSHHSEKLAIAFGLINTPPSTPLRIF</sequence>
<dbReference type="Pfam" id="PF14432">
    <property type="entry name" value="DYW_deaminase"/>
    <property type="match status" value="1"/>
</dbReference>
<dbReference type="Pfam" id="PF20431">
    <property type="entry name" value="E_motif"/>
    <property type="match status" value="1"/>
</dbReference>
<organism evidence="2">
    <name type="scientific">Diplophyllum albicans</name>
    <name type="common">White earwort</name>
    <dbReference type="NCBI Taxonomy" id="264775"/>
    <lineage>
        <taxon>Eukaryota</taxon>
        <taxon>Viridiplantae</taxon>
        <taxon>Streptophyta</taxon>
        <taxon>Embryophyta</taxon>
        <taxon>Marchantiophyta</taxon>
        <taxon>Jungermanniopsida</taxon>
        <taxon>Jungermanniidae</taxon>
        <taxon>Jungermanniales</taxon>
        <taxon>Cephaloziineae</taxon>
        <taxon>Scapaniaceae</taxon>
        <taxon>Diplophyllum</taxon>
    </lineage>
</organism>
<gene>
    <name evidence="2" type="primary">PPR</name>
</gene>
<feature type="domain" description="DYW" evidence="1">
    <location>
        <begin position="143"/>
        <end position="188"/>
    </location>
</feature>
<name>B3U1N3_DIPAL</name>
<dbReference type="InterPro" id="IPR046848">
    <property type="entry name" value="E_motif"/>
</dbReference>